<sequence length="70" mass="7446">MTTAHAAGVPVRNQQTLDFARHYVVTVLTCQPADPATKGGVEASVKLAKADLVPKDTNLRPGYAVDANRK</sequence>
<name>A0ABT9TKH0_PAENI</name>
<proteinExistence type="predicted"/>
<gene>
    <name evidence="1" type="ORF">J2T10_001787</name>
</gene>
<evidence type="ECO:0000313" key="1">
    <source>
        <dbReference type="EMBL" id="MDQ0102141.1"/>
    </source>
</evidence>
<protein>
    <submittedName>
        <fullName evidence="1">Transposase</fullName>
    </submittedName>
</protein>
<evidence type="ECO:0000313" key="2">
    <source>
        <dbReference type="Proteomes" id="UP001244563"/>
    </source>
</evidence>
<keyword evidence="2" id="KW-1185">Reference proteome</keyword>
<accession>A0ABT9TKH0</accession>
<dbReference type="Proteomes" id="UP001244563">
    <property type="component" value="Unassembled WGS sequence"/>
</dbReference>
<reference evidence="1 2" key="1">
    <citation type="submission" date="2023-07" db="EMBL/GenBank/DDBJ databases">
        <title>Sorghum-associated microbial communities from plants grown in Nebraska, USA.</title>
        <authorList>
            <person name="Schachtman D."/>
        </authorList>
    </citation>
    <scope>NUCLEOTIDE SEQUENCE [LARGE SCALE GENOMIC DNA]</scope>
    <source>
        <strain evidence="1 2">CC523</strain>
    </source>
</reference>
<dbReference type="EMBL" id="JAUSSW010000004">
    <property type="protein sequence ID" value="MDQ0102141.1"/>
    <property type="molecule type" value="Genomic_DNA"/>
</dbReference>
<organism evidence="1 2">
    <name type="scientific">Paenarthrobacter nicotinovorans</name>
    <name type="common">Arthrobacter nicotinovorans</name>
    <dbReference type="NCBI Taxonomy" id="29320"/>
    <lineage>
        <taxon>Bacteria</taxon>
        <taxon>Bacillati</taxon>
        <taxon>Actinomycetota</taxon>
        <taxon>Actinomycetes</taxon>
        <taxon>Micrococcales</taxon>
        <taxon>Micrococcaceae</taxon>
        <taxon>Paenarthrobacter</taxon>
    </lineage>
</organism>
<comment type="caution">
    <text evidence="1">The sequence shown here is derived from an EMBL/GenBank/DDBJ whole genome shotgun (WGS) entry which is preliminary data.</text>
</comment>